<evidence type="ECO:0000256" key="4">
    <source>
        <dbReference type="ARBA" id="ARBA00022741"/>
    </source>
</evidence>
<dbReference type="InterPro" id="IPR002182">
    <property type="entry name" value="NB-ARC"/>
</dbReference>
<dbReference type="InterPro" id="IPR032675">
    <property type="entry name" value="LRR_dom_sf"/>
</dbReference>
<dbReference type="InterPro" id="IPR042197">
    <property type="entry name" value="Apaf_helical"/>
</dbReference>
<evidence type="ECO:0000259" key="10">
    <source>
        <dbReference type="Pfam" id="PF23559"/>
    </source>
</evidence>
<keyword evidence="3" id="KW-0677">Repeat</keyword>
<protein>
    <submittedName>
        <fullName evidence="11">Uncharacterized protein</fullName>
    </submittedName>
</protein>
<comment type="similarity">
    <text evidence="1">Belongs to the disease resistance NB-LRR family.</text>
</comment>
<dbReference type="Pfam" id="PF23247">
    <property type="entry name" value="LRR_RPS2"/>
    <property type="match status" value="2"/>
</dbReference>
<dbReference type="InterPro" id="IPR001611">
    <property type="entry name" value="Leu-rich_rpt"/>
</dbReference>
<evidence type="ECO:0000256" key="2">
    <source>
        <dbReference type="ARBA" id="ARBA00022614"/>
    </source>
</evidence>
<feature type="coiled-coil region" evidence="7">
    <location>
        <begin position="8"/>
        <end position="70"/>
    </location>
</feature>
<dbReference type="GO" id="GO:0006952">
    <property type="term" value="P:defense response"/>
    <property type="evidence" value="ECO:0007669"/>
    <property type="project" value="UniProtKB-KW"/>
</dbReference>
<evidence type="ECO:0000259" key="9">
    <source>
        <dbReference type="Pfam" id="PF23247"/>
    </source>
</evidence>
<feature type="domain" description="Disease resistance protein At4g27190-like leucine-rich repeats" evidence="9">
    <location>
        <begin position="914"/>
        <end position="1021"/>
    </location>
</feature>
<evidence type="ECO:0000313" key="11">
    <source>
        <dbReference type="EMBL" id="KAE8674496.1"/>
    </source>
</evidence>
<dbReference type="PANTHER" id="PTHR33463:SF187">
    <property type="entry name" value="AND NB-ARC DOMAIN DISEASE RESISTANCE PROTEIN, PUTATIVE-RELATED"/>
    <property type="match status" value="1"/>
</dbReference>
<dbReference type="Gene3D" id="3.80.10.10">
    <property type="entry name" value="Ribonuclease Inhibitor"/>
    <property type="match status" value="3"/>
</dbReference>
<dbReference type="SUPFAM" id="SSF52540">
    <property type="entry name" value="P-loop containing nucleoside triphosphate hydrolases"/>
    <property type="match status" value="1"/>
</dbReference>
<dbReference type="FunFam" id="3.40.50.300:FF:001091">
    <property type="entry name" value="Probable disease resistance protein At1g61300"/>
    <property type="match status" value="1"/>
</dbReference>
<keyword evidence="7" id="KW-0175">Coiled coil</keyword>
<evidence type="ECO:0000313" key="12">
    <source>
        <dbReference type="Proteomes" id="UP000436088"/>
    </source>
</evidence>
<dbReference type="InterPro" id="IPR003591">
    <property type="entry name" value="Leu-rich_rpt_typical-subtyp"/>
</dbReference>
<keyword evidence="5" id="KW-0611">Plant defense</keyword>
<keyword evidence="12" id="KW-1185">Reference proteome</keyword>
<dbReference type="Gene3D" id="1.10.8.430">
    <property type="entry name" value="Helical domain of apoptotic protease-activating factors"/>
    <property type="match status" value="1"/>
</dbReference>
<dbReference type="Pfam" id="PF23559">
    <property type="entry name" value="WHD_DRP"/>
    <property type="match status" value="1"/>
</dbReference>
<reference evidence="11" key="1">
    <citation type="submission" date="2019-09" db="EMBL/GenBank/DDBJ databases">
        <title>Draft genome information of white flower Hibiscus syriacus.</title>
        <authorList>
            <person name="Kim Y.-M."/>
        </authorList>
    </citation>
    <scope>NUCLEOTIDE SEQUENCE [LARGE SCALE GENOMIC DNA]</scope>
    <source>
        <strain evidence="11">YM2019G1</strain>
    </source>
</reference>
<dbReference type="Pfam" id="PF00560">
    <property type="entry name" value="LRR_1"/>
    <property type="match status" value="1"/>
</dbReference>
<dbReference type="InterPro" id="IPR050905">
    <property type="entry name" value="Plant_NBS-LRR"/>
</dbReference>
<dbReference type="PROSITE" id="PS51450">
    <property type="entry name" value="LRR"/>
    <property type="match status" value="2"/>
</dbReference>
<keyword evidence="4" id="KW-0547">Nucleotide-binding</keyword>
<dbReference type="SMART" id="SM00369">
    <property type="entry name" value="LRR_TYP"/>
    <property type="match status" value="5"/>
</dbReference>
<dbReference type="EMBL" id="VEPZ02001418">
    <property type="protein sequence ID" value="KAE8674496.1"/>
    <property type="molecule type" value="Genomic_DNA"/>
</dbReference>
<dbReference type="Pfam" id="PF13855">
    <property type="entry name" value="LRR_8"/>
    <property type="match status" value="1"/>
</dbReference>
<evidence type="ECO:0000256" key="7">
    <source>
        <dbReference type="SAM" id="Coils"/>
    </source>
</evidence>
<dbReference type="FunFam" id="1.10.10.10:FF:000322">
    <property type="entry name" value="Probable disease resistance protein At1g63360"/>
    <property type="match status" value="1"/>
</dbReference>
<dbReference type="InterPro" id="IPR036388">
    <property type="entry name" value="WH-like_DNA-bd_sf"/>
</dbReference>
<name>A0A6A2YAG3_HIBSY</name>
<dbReference type="GO" id="GO:0043531">
    <property type="term" value="F:ADP binding"/>
    <property type="evidence" value="ECO:0007669"/>
    <property type="project" value="InterPro"/>
</dbReference>
<dbReference type="InterPro" id="IPR027417">
    <property type="entry name" value="P-loop_NTPase"/>
</dbReference>
<dbReference type="SUPFAM" id="SSF52058">
    <property type="entry name" value="L domain-like"/>
    <property type="match status" value="1"/>
</dbReference>
<evidence type="ECO:0000256" key="3">
    <source>
        <dbReference type="ARBA" id="ARBA00022737"/>
    </source>
</evidence>
<evidence type="ECO:0000259" key="8">
    <source>
        <dbReference type="Pfam" id="PF00931"/>
    </source>
</evidence>
<dbReference type="InterPro" id="IPR058922">
    <property type="entry name" value="WHD_DRP"/>
</dbReference>
<dbReference type="PANTHER" id="PTHR33463">
    <property type="entry name" value="NB-ARC DOMAIN-CONTAINING PROTEIN-RELATED"/>
    <property type="match status" value="1"/>
</dbReference>
<dbReference type="Gene3D" id="1.10.10.10">
    <property type="entry name" value="Winged helix-like DNA-binding domain superfamily/Winged helix DNA-binding domain"/>
    <property type="match status" value="1"/>
</dbReference>
<feature type="domain" description="NB-ARC" evidence="8">
    <location>
        <begin position="139"/>
        <end position="299"/>
    </location>
</feature>
<dbReference type="Gene3D" id="3.40.50.300">
    <property type="entry name" value="P-loop containing nucleotide triphosphate hydrolases"/>
    <property type="match status" value="1"/>
</dbReference>
<accession>A0A6A2YAG3</accession>
<organism evidence="11 12">
    <name type="scientific">Hibiscus syriacus</name>
    <name type="common">Rose of Sharon</name>
    <dbReference type="NCBI Taxonomy" id="106335"/>
    <lineage>
        <taxon>Eukaryota</taxon>
        <taxon>Viridiplantae</taxon>
        <taxon>Streptophyta</taxon>
        <taxon>Embryophyta</taxon>
        <taxon>Tracheophyta</taxon>
        <taxon>Spermatophyta</taxon>
        <taxon>Magnoliopsida</taxon>
        <taxon>eudicotyledons</taxon>
        <taxon>Gunneridae</taxon>
        <taxon>Pentapetalae</taxon>
        <taxon>rosids</taxon>
        <taxon>malvids</taxon>
        <taxon>Malvales</taxon>
        <taxon>Malvaceae</taxon>
        <taxon>Malvoideae</taxon>
        <taxon>Hibiscus</taxon>
    </lineage>
</organism>
<feature type="domain" description="Disease resistance protein At4g27190-like leucine-rich repeats" evidence="9">
    <location>
        <begin position="794"/>
        <end position="897"/>
    </location>
</feature>
<keyword evidence="6" id="KW-0067">ATP-binding</keyword>
<dbReference type="Pfam" id="PF00931">
    <property type="entry name" value="NB-ARC"/>
    <property type="match status" value="1"/>
</dbReference>
<dbReference type="InterPro" id="IPR057135">
    <property type="entry name" value="At4g27190-like_LRR"/>
</dbReference>
<gene>
    <name evidence="11" type="ORF">F3Y22_tig00111754pilonHSYRG00160</name>
</gene>
<evidence type="ECO:0000256" key="6">
    <source>
        <dbReference type="ARBA" id="ARBA00022840"/>
    </source>
</evidence>
<dbReference type="GO" id="GO:0005524">
    <property type="term" value="F:ATP binding"/>
    <property type="evidence" value="ECO:0007669"/>
    <property type="project" value="UniProtKB-KW"/>
</dbReference>
<dbReference type="Proteomes" id="UP000436088">
    <property type="component" value="Unassembled WGS sequence"/>
</dbReference>
<evidence type="ECO:0000256" key="5">
    <source>
        <dbReference type="ARBA" id="ARBA00022821"/>
    </source>
</evidence>
<proteinExistence type="inferred from homology"/>
<comment type="caution">
    <text evidence="11">The sequence shown here is derived from an EMBL/GenBank/DDBJ whole genome shotgun (WGS) entry which is preliminary data.</text>
</comment>
<sequence length="1073" mass="121440">MDFVLNKIDKHLDNHRSFDQRMKDLKRKLKELNGLKEDTESIIRTELQPRKKLKAEVQIWLENVERINGDVQDLDGRIGESSALTRGFHGEDVLKSIKEASELITQHGKFHGGLVVDNPQWIGQVLSTTNLSGEAVKVCVEDIWHCLMDDEVQKIGVWGMGGVGKTSIMKVINNQLLKETEKFDTVIWITVSKEMSISKLQKDIASKIGVEFYGDEDETTRAGILFETLSQKSRFVMILDDLWEKVYLERIGIPESYLNGIKLVLTTRSADVCRQVGCRVIKVKPLMEEEAWELFLEKAGCDILNIRGAEPIARSIAKRCAGLPLGIITIASCLKGIDDISEWRNALKELSLRKKSVNGFEDEVFQQLQFSYDRLKNPKLQDCFLSCALYPEDKEIVEEGLIQLWIAEGLVEEMDSMQAEYDNGRAIMNRLISNCLLEVFTEGEHARTVKMHDLLRDMALRIAKSRFLVKAGLMLKKVPDVQEWSMNLEKVSLMGNQWLHIPLEMSPPKCPRLTTLLLSQCNIVSIPEGFFKHMDALKVLDLSFNPIKSLPISLSKCLGLTTLLFSDCCIESIPESFFDDMNELKILDLSWNPIKSLPHSLSNLKNLTSLLLDCCEDLGNVPSLSNLGVLRKLDLRGTNIKEIPHGMENLVSLEHLNLDQSKNLNEIPNGVLSRLCCLQDLIVGETLINGKEVGGLKKLQGTLEGRFYDLHNLNMYLQACRGREQPRQFRIFVGDMDFPKFSEVVRKAIVASGRNIYNYQIVLPHDIEGLRIWFCNVDCSEEYPLFSRFILFSLSSFSSLKYLYINDCGNMKKLFSPNCVPLNLQELRVVGCKQLEEIITSEVEPEERGMVITEFHLPQLRQLLLNGLPELKSICSAGGVLIVLPRDIEGLVIEECNVDCSEEYPLFSRFIRFSLSSFSSLTTLHLFDCGNMKKLFSPNCVPPNLQELSVVGCKQLEEIITSEVETEERGMVITEFHLPQLGLLSLGDLPELKSICSAGGVLVCDSLLQIEIVDCPRLKRMSLNLPKFDNVPPSASANLSLSVRIRPKEWWESLEWDGPQPKSLLDPFVVILL</sequence>
<dbReference type="PRINTS" id="PR00364">
    <property type="entry name" value="DISEASERSIST"/>
</dbReference>
<feature type="domain" description="Disease resistance protein winged helix" evidence="10">
    <location>
        <begin position="389"/>
        <end position="459"/>
    </location>
</feature>
<keyword evidence="2" id="KW-0433">Leucine-rich repeat</keyword>
<dbReference type="AlphaFoldDB" id="A0A6A2YAG3"/>
<evidence type="ECO:0000256" key="1">
    <source>
        <dbReference type="ARBA" id="ARBA00008894"/>
    </source>
</evidence>